<dbReference type="InterPro" id="IPR001173">
    <property type="entry name" value="Glyco_trans_2-like"/>
</dbReference>
<proteinExistence type="inferred from homology"/>
<dbReference type="STRING" id="370764.SAMN04489810_3156"/>
<protein>
    <submittedName>
        <fullName evidence="3">Glycosyl transferase family 2</fullName>
    </submittedName>
</protein>
<comment type="similarity">
    <text evidence="1">Belongs to the glycosyltransferase 2 family.</text>
</comment>
<sequence>MPAVDAERILVIVPAWNEAANVGTTIREILACDEPYDVVVVDDGSTDQTGAQARAAGARVLPLAFNIGVGGAMRTGFTYAQRHGYQYAIQVDADGQHNPEDIARVLDGLATADISIGARFADVGDYAVGGPRRWAMIFLASVVSRVARTRLTDVTSGFRAANRRAIDQYVRYYPAEYLGDTVDSLVSALHAGLTVVQVPVAMRERVHGKPSQNPLGASVYLLRSVFALSLALLRGTRRANEASA</sequence>
<dbReference type="RefSeq" id="WP_091492156.1">
    <property type="nucleotide sequence ID" value="NZ_LT629692.1"/>
</dbReference>
<dbReference type="InterPro" id="IPR050256">
    <property type="entry name" value="Glycosyltransferase_2"/>
</dbReference>
<dbReference type="Pfam" id="PF00535">
    <property type="entry name" value="Glycos_transf_2"/>
    <property type="match status" value="1"/>
</dbReference>
<evidence type="ECO:0000313" key="3">
    <source>
        <dbReference type="EMBL" id="SDH48432.1"/>
    </source>
</evidence>
<evidence type="ECO:0000259" key="2">
    <source>
        <dbReference type="Pfam" id="PF00535"/>
    </source>
</evidence>
<dbReference type="EMBL" id="LT629692">
    <property type="protein sequence ID" value="SDH48432.1"/>
    <property type="molecule type" value="Genomic_DNA"/>
</dbReference>
<keyword evidence="4" id="KW-1185">Reference proteome</keyword>
<dbReference type="Gene3D" id="3.90.550.10">
    <property type="entry name" value="Spore Coat Polysaccharide Biosynthesis Protein SpsA, Chain A"/>
    <property type="match status" value="1"/>
</dbReference>
<reference evidence="3 4" key="1">
    <citation type="submission" date="2016-10" db="EMBL/GenBank/DDBJ databases">
        <authorList>
            <person name="de Groot N.N."/>
        </authorList>
    </citation>
    <scope>NUCLEOTIDE SEQUENCE [LARGE SCALE GENOMIC DNA]</scope>
    <source>
        <strain evidence="3 4">DSM 23142</strain>
    </source>
</reference>
<dbReference type="SUPFAM" id="SSF53448">
    <property type="entry name" value="Nucleotide-diphospho-sugar transferases"/>
    <property type="match status" value="1"/>
</dbReference>
<gene>
    <name evidence="3" type="ORF">SAMN04489810_3156</name>
</gene>
<dbReference type="Proteomes" id="UP000199009">
    <property type="component" value="Chromosome I"/>
</dbReference>
<evidence type="ECO:0000256" key="1">
    <source>
        <dbReference type="ARBA" id="ARBA00006739"/>
    </source>
</evidence>
<dbReference type="PANTHER" id="PTHR48090">
    <property type="entry name" value="UNDECAPRENYL-PHOSPHATE 4-DEOXY-4-FORMAMIDO-L-ARABINOSE TRANSFERASE-RELATED"/>
    <property type="match status" value="1"/>
</dbReference>
<accession>A0A1G8CSJ5</accession>
<dbReference type="InterPro" id="IPR029044">
    <property type="entry name" value="Nucleotide-diphossugar_trans"/>
</dbReference>
<dbReference type="PANTHER" id="PTHR48090:SF7">
    <property type="entry name" value="RFBJ PROTEIN"/>
    <property type="match status" value="1"/>
</dbReference>
<keyword evidence="3" id="KW-0808">Transferase</keyword>
<name>A0A1G8CSJ5_9MICO</name>
<dbReference type="AlphaFoldDB" id="A0A1G8CSJ5"/>
<dbReference type="GO" id="GO:0016740">
    <property type="term" value="F:transferase activity"/>
    <property type="evidence" value="ECO:0007669"/>
    <property type="project" value="UniProtKB-KW"/>
</dbReference>
<evidence type="ECO:0000313" key="4">
    <source>
        <dbReference type="Proteomes" id="UP000199009"/>
    </source>
</evidence>
<organism evidence="3 4">
    <name type="scientific">Microbacterium pygmaeum</name>
    <dbReference type="NCBI Taxonomy" id="370764"/>
    <lineage>
        <taxon>Bacteria</taxon>
        <taxon>Bacillati</taxon>
        <taxon>Actinomycetota</taxon>
        <taxon>Actinomycetes</taxon>
        <taxon>Micrococcales</taxon>
        <taxon>Microbacteriaceae</taxon>
        <taxon>Microbacterium</taxon>
    </lineage>
</organism>
<feature type="domain" description="Glycosyltransferase 2-like" evidence="2">
    <location>
        <begin position="11"/>
        <end position="169"/>
    </location>
</feature>
<dbReference type="CDD" id="cd04179">
    <property type="entry name" value="DPM_DPG-synthase_like"/>
    <property type="match status" value="1"/>
</dbReference>
<dbReference type="OrthoDB" id="9810303at2"/>